<gene>
    <name evidence="1" type="ORF">DL347_28070</name>
</gene>
<evidence type="ECO:0000313" key="1">
    <source>
        <dbReference type="EMBL" id="RDS87787.1"/>
    </source>
</evidence>
<dbReference type="Proteomes" id="UP000255541">
    <property type="component" value="Unassembled WGS sequence"/>
</dbReference>
<sequence length="62" mass="7113">MSWIVIAYFLNLAPLDTLHPLFFRACELKPSPSASWSLFYSSRLVVRAVDRSESCLIPVIRE</sequence>
<reference evidence="1 2" key="1">
    <citation type="submission" date="2018-07" db="EMBL/GenBank/DDBJ databases">
        <title>Draft Genome Sequence of Pseudomonas fluorescens AHK-1 associated with canker disease of kiwifruit.</title>
        <authorList>
            <person name="Wu Z."/>
        </authorList>
    </citation>
    <scope>NUCLEOTIDE SEQUENCE [LARGE SCALE GENOMIC DNA]</scope>
    <source>
        <strain evidence="1 2">AHK-1</strain>
    </source>
</reference>
<name>A0A7Z6MRW1_PSEFL</name>
<organism evidence="1 2">
    <name type="scientific">Pseudomonas fluorescens</name>
    <dbReference type="NCBI Taxonomy" id="294"/>
    <lineage>
        <taxon>Bacteria</taxon>
        <taxon>Pseudomonadati</taxon>
        <taxon>Pseudomonadota</taxon>
        <taxon>Gammaproteobacteria</taxon>
        <taxon>Pseudomonadales</taxon>
        <taxon>Pseudomonadaceae</taxon>
        <taxon>Pseudomonas</taxon>
    </lineage>
</organism>
<dbReference type="EMBL" id="QRBA01000021">
    <property type="protein sequence ID" value="RDS87787.1"/>
    <property type="molecule type" value="Genomic_DNA"/>
</dbReference>
<proteinExistence type="predicted"/>
<protein>
    <submittedName>
        <fullName evidence="1">Uncharacterized protein</fullName>
    </submittedName>
</protein>
<dbReference type="AlphaFoldDB" id="A0A7Z6MRW1"/>
<accession>A0A7Z6MRW1</accession>
<comment type="caution">
    <text evidence="1">The sequence shown here is derived from an EMBL/GenBank/DDBJ whole genome shotgun (WGS) entry which is preliminary data.</text>
</comment>
<evidence type="ECO:0000313" key="2">
    <source>
        <dbReference type="Proteomes" id="UP000255541"/>
    </source>
</evidence>